<dbReference type="EC" id="1.3.1.28" evidence="6 8"/>
<dbReference type="Gene3D" id="3.40.50.720">
    <property type="entry name" value="NAD(P)-binding Rossmann-like Domain"/>
    <property type="match status" value="1"/>
</dbReference>
<dbReference type="InterPro" id="IPR002347">
    <property type="entry name" value="SDR_fam"/>
</dbReference>
<dbReference type="InterPro" id="IPR036291">
    <property type="entry name" value="NAD(P)-bd_dom_sf"/>
</dbReference>
<evidence type="ECO:0000256" key="1">
    <source>
        <dbReference type="ARBA" id="ARBA00004924"/>
    </source>
</evidence>
<dbReference type="PANTHER" id="PTHR42760:SF115">
    <property type="entry name" value="3-OXOACYL-[ACYL-CARRIER-PROTEIN] REDUCTASE FABG"/>
    <property type="match status" value="1"/>
</dbReference>
<evidence type="ECO:0000256" key="3">
    <source>
        <dbReference type="ARBA" id="ARBA00023002"/>
    </source>
</evidence>
<evidence type="ECO:0000256" key="5">
    <source>
        <dbReference type="ARBA" id="ARBA00052874"/>
    </source>
</evidence>
<sequence>MKYSGLSQKIVLITGAGQGIGQAVAQKLAEEGAIIAAVDANKDQLQSTVQQMNDEGIRAFAYPCDISDQTSVQRIVSQIEQQLGPIYLLVNVAGILRIGSIDQLRADDWQQTFAVNTHGVFYVSQAVSKFMMKRTEGIIVTVSSNAGAIPRMNMAAYAASKAAATTFTKTLGLELAAYGIRCNVVSPGSTATPMQWALWSDEQGEDRVIKGSLETYKTGIPLQKIADPHNIADAVLFFASDQASHITMQNLTIDGGATLGI</sequence>
<dbReference type="PRINTS" id="PR01397">
    <property type="entry name" value="DHBDHDRGNASE"/>
</dbReference>
<gene>
    <name evidence="11" type="ORF">CEY02_18665</name>
</gene>
<dbReference type="SUPFAM" id="SSF51735">
    <property type="entry name" value="NAD(P)-binding Rossmann-fold domains"/>
    <property type="match status" value="1"/>
</dbReference>
<accession>A0A2A5IPB7</accession>
<keyword evidence="4" id="KW-0520">NAD</keyword>
<name>A0A2A5IPB7_BACPU</name>
<evidence type="ECO:0000256" key="7">
    <source>
        <dbReference type="ARBA" id="ARBA00067530"/>
    </source>
</evidence>
<reference evidence="11 12" key="1">
    <citation type="submission" date="2017-06" db="EMBL/GenBank/DDBJ databases">
        <title>Draft Genome Sequence of Bacillus sp Strain 36R Isolated from saline sediment at Atanasia, Sonora, Mexico.</title>
        <authorList>
            <person name="Sanchez Diaz R."/>
            <person name="Quiroz Macias M.E."/>
            <person name="Ibarra Gamez J.C."/>
            <person name="Enciso Ibarra J."/>
            <person name="Gomez Gil B."/>
            <person name="Galaviz Silva L."/>
        </authorList>
    </citation>
    <scope>NUCLEOTIDE SEQUENCE [LARGE SCALE GENOMIC DNA]</scope>
    <source>
        <strain evidence="11 12">36R_ATNSAL</strain>
    </source>
</reference>
<evidence type="ECO:0000256" key="9">
    <source>
        <dbReference type="RuleBase" id="RU000363"/>
    </source>
</evidence>
<comment type="catalytic activity">
    <reaction evidence="5">
        <text>(2S,3S)-2,3-dihydroxy-2,3-dihydrobenzoate + NAD(+) = 2,3-dihydroxybenzoate + NADH + H(+)</text>
        <dbReference type="Rhea" id="RHEA:23824"/>
        <dbReference type="ChEBI" id="CHEBI:15378"/>
        <dbReference type="ChEBI" id="CHEBI:36654"/>
        <dbReference type="ChEBI" id="CHEBI:57540"/>
        <dbReference type="ChEBI" id="CHEBI:57945"/>
        <dbReference type="ChEBI" id="CHEBI:58764"/>
        <dbReference type="EC" id="1.3.1.28"/>
    </reaction>
</comment>
<dbReference type="GO" id="GO:0008667">
    <property type="term" value="F:2,3-dihydro-2,3-dihydroxybenzoate dehydrogenase activity"/>
    <property type="evidence" value="ECO:0007669"/>
    <property type="project" value="UniProtKB-UniRule"/>
</dbReference>
<evidence type="ECO:0000256" key="2">
    <source>
        <dbReference type="ARBA" id="ARBA00006484"/>
    </source>
</evidence>
<dbReference type="PANTHER" id="PTHR42760">
    <property type="entry name" value="SHORT-CHAIN DEHYDROGENASES/REDUCTASES FAMILY MEMBER"/>
    <property type="match status" value="1"/>
</dbReference>
<organism evidence="11 12">
    <name type="scientific">Bacillus pumilus</name>
    <name type="common">Bacillus mesentericus</name>
    <dbReference type="NCBI Taxonomy" id="1408"/>
    <lineage>
        <taxon>Bacteria</taxon>
        <taxon>Bacillati</taxon>
        <taxon>Bacillota</taxon>
        <taxon>Bacilli</taxon>
        <taxon>Bacillales</taxon>
        <taxon>Bacillaceae</taxon>
        <taxon>Bacillus</taxon>
    </lineage>
</organism>
<dbReference type="AlphaFoldDB" id="A0A2A5IPB7"/>
<feature type="domain" description="Ketoreductase" evidence="10">
    <location>
        <begin position="9"/>
        <end position="202"/>
    </location>
</feature>
<dbReference type="InterPro" id="IPR003560">
    <property type="entry name" value="DHB_DH"/>
</dbReference>
<dbReference type="FunFam" id="3.40.50.720:FF:000160">
    <property type="entry name" value="2,3-dihydro-2,3-dihydroxybenzoate dehydrogenase"/>
    <property type="match status" value="1"/>
</dbReference>
<keyword evidence="3" id="KW-0560">Oxidoreductase</keyword>
<dbReference type="SMART" id="SM00822">
    <property type="entry name" value="PKS_KR"/>
    <property type="match status" value="1"/>
</dbReference>
<dbReference type="PROSITE" id="PS00061">
    <property type="entry name" value="ADH_SHORT"/>
    <property type="match status" value="1"/>
</dbReference>
<dbReference type="OrthoDB" id="9803333at2"/>
<dbReference type="EMBL" id="NKHG01000118">
    <property type="protein sequence ID" value="PCK18571.1"/>
    <property type="molecule type" value="Genomic_DNA"/>
</dbReference>
<dbReference type="PRINTS" id="PR00080">
    <property type="entry name" value="SDRFAMILY"/>
</dbReference>
<evidence type="ECO:0000313" key="12">
    <source>
        <dbReference type="Proteomes" id="UP000228754"/>
    </source>
</evidence>
<dbReference type="Pfam" id="PF00106">
    <property type="entry name" value="adh_short"/>
    <property type="match status" value="1"/>
</dbReference>
<evidence type="ECO:0000313" key="11">
    <source>
        <dbReference type="EMBL" id="PCK18571.1"/>
    </source>
</evidence>
<dbReference type="Proteomes" id="UP000228754">
    <property type="component" value="Unassembled WGS sequence"/>
</dbReference>
<dbReference type="NCBIfam" id="TIGR04316">
    <property type="entry name" value="dhbA_paeA"/>
    <property type="match status" value="1"/>
</dbReference>
<proteinExistence type="inferred from homology"/>
<dbReference type="NCBIfam" id="NF006074">
    <property type="entry name" value="PRK08220.1"/>
    <property type="match status" value="1"/>
</dbReference>
<evidence type="ECO:0000256" key="8">
    <source>
        <dbReference type="NCBIfam" id="TIGR04316"/>
    </source>
</evidence>
<evidence type="ECO:0000259" key="10">
    <source>
        <dbReference type="SMART" id="SM00822"/>
    </source>
</evidence>
<evidence type="ECO:0000256" key="6">
    <source>
        <dbReference type="ARBA" id="ARBA00066334"/>
    </source>
</evidence>
<protein>
    <recommendedName>
        <fullName evidence="7 8">2,3-dihydro-2,3-dihydroxybenzoate dehydrogenase</fullName>
        <ecNumber evidence="6 8">1.3.1.28</ecNumber>
    </recommendedName>
</protein>
<dbReference type="InterPro" id="IPR057326">
    <property type="entry name" value="KR_dom"/>
</dbReference>
<comment type="caution">
    <text evidence="11">The sequence shown here is derived from an EMBL/GenBank/DDBJ whole genome shotgun (WGS) entry which is preliminary data.</text>
</comment>
<comment type="similarity">
    <text evidence="2 9">Belongs to the short-chain dehydrogenases/reductases (SDR) family.</text>
</comment>
<comment type="pathway">
    <text evidence="1">Siderophore biosynthesis.</text>
</comment>
<dbReference type="InterPro" id="IPR020904">
    <property type="entry name" value="Sc_DH/Rdtase_CS"/>
</dbReference>
<dbReference type="GO" id="GO:0019290">
    <property type="term" value="P:siderophore biosynthetic process"/>
    <property type="evidence" value="ECO:0007669"/>
    <property type="project" value="InterPro"/>
</dbReference>
<dbReference type="GO" id="GO:0016616">
    <property type="term" value="F:oxidoreductase activity, acting on the CH-OH group of donors, NAD or NADP as acceptor"/>
    <property type="evidence" value="ECO:0007669"/>
    <property type="project" value="UniProtKB-ARBA"/>
</dbReference>
<evidence type="ECO:0000256" key="4">
    <source>
        <dbReference type="ARBA" id="ARBA00023027"/>
    </source>
</evidence>